<dbReference type="AlphaFoldDB" id="A0A0K0G2N3"/>
<proteinExistence type="predicted"/>
<dbReference type="Proteomes" id="UP000035680">
    <property type="component" value="Unassembled WGS sequence"/>
</dbReference>
<evidence type="ECO:0000259" key="1">
    <source>
        <dbReference type="Pfam" id="PF13843"/>
    </source>
</evidence>
<reference evidence="2" key="1">
    <citation type="submission" date="2014-07" db="EMBL/GenBank/DDBJ databases">
        <authorList>
            <person name="Martin A.A"/>
            <person name="De Silva N."/>
        </authorList>
    </citation>
    <scope>NUCLEOTIDE SEQUENCE</scope>
</reference>
<keyword evidence="2" id="KW-1185">Reference proteome</keyword>
<accession>A0A0K0G2N3</accession>
<dbReference type="Pfam" id="PF13843">
    <property type="entry name" value="DDE_Tnp_1_7"/>
    <property type="match status" value="1"/>
</dbReference>
<dbReference type="PANTHER" id="PTHR46599">
    <property type="entry name" value="PIGGYBAC TRANSPOSABLE ELEMENT-DERIVED PROTEIN 4"/>
    <property type="match status" value="1"/>
</dbReference>
<sequence>MQEKIVDHTNECMSEKNISEQLTLNEFQGFIGCLLYLGCQHSSSFNIKKFLKPILRDTMQTKRFNEIISSLRFENICVTNQMKSKDKGFSVRWIEKCFDEISSNTYFSKSYTLDENLHRVKSRCQFLKYIPTKPDRIGLKTHVLASSSIRYVVSMELYTGTRLNEDNIVIPNSGTEVAKRFATKYIKNRVKLIFFFKLVIFRCKNLL</sequence>
<evidence type="ECO:0000313" key="2">
    <source>
        <dbReference type="Proteomes" id="UP000035680"/>
    </source>
</evidence>
<feature type="domain" description="PiggyBac transposable element-derived protein" evidence="1">
    <location>
        <begin position="3"/>
        <end position="187"/>
    </location>
</feature>
<dbReference type="STRING" id="75913.A0A0K0G2N3"/>
<protein>
    <submittedName>
        <fullName evidence="3">DDE_Tnp_1_7 domain-containing protein</fullName>
    </submittedName>
</protein>
<reference evidence="3" key="2">
    <citation type="submission" date="2015-08" db="UniProtKB">
        <authorList>
            <consortium name="WormBaseParasite"/>
        </authorList>
    </citation>
    <scope>IDENTIFICATION</scope>
</reference>
<dbReference type="PANTHER" id="PTHR46599:SF3">
    <property type="entry name" value="PIGGYBAC TRANSPOSABLE ELEMENT-DERIVED PROTEIN 4"/>
    <property type="match status" value="1"/>
</dbReference>
<name>A0A0K0G2N3_STRVS</name>
<dbReference type="InterPro" id="IPR029526">
    <property type="entry name" value="PGBD"/>
</dbReference>
<evidence type="ECO:0000313" key="3">
    <source>
        <dbReference type="WBParaSite" id="SVE_1898200.1"/>
    </source>
</evidence>
<dbReference type="WBParaSite" id="SVE_1898200.1">
    <property type="protein sequence ID" value="SVE_1898200.1"/>
    <property type="gene ID" value="SVE_1898200"/>
</dbReference>
<organism evidence="2 3">
    <name type="scientific">Strongyloides venezuelensis</name>
    <name type="common">Threadworm</name>
    <dbReference type="NCBI Taxonomy" id="75913"/>
    <lineage>
        <taxon>Eukaryota</taxon>
        <taxon>Metazoa</taxon>
        <taxon>Ecdysozoa</taxon>
        <taxon>Nematoda</taxon>
        <taxon>Chromadorea</taxon>
        <taxon>Rhabditida</taxon>
        <taxon>Tylenchina</taxon>
        <taxon>Panagrolaimomorpha</taxon>
        <taxon>Strongyloidoidea</taxon>
        <taxon>Strongyloididae</taxon>
        <taxon>Strongyloides</taxon>
    </lineage>
</organism>